<accession>D7CB71</accession>
<gene>
    <name evidence="1" type="ordered locus">SBI_07634</name>
</gene>
<protein>
    <submittedName>
        <fullName evidence="1">Uncharacterized protein</fullName>
    </submittedName>
</protein>
<dbReference type="KEGG" id="sbh:SBI_07634"/>
<proteinExistence type="predicted"/>
<dbReference type="Proteomes" id="UP000000377">
    <property type="component" value="Chromosome"/>
</dbReference>
<reference evidence="1 2" key="1">
    <citation type="journal article" date="2010" name="J. Bacteriol.">
        <title>Genome sequence of the milbemycin-producing bacterium Streptomyces bingchenggensis.</title>
        <authorList>
            <person name="Wang X.J."/>
            <person name="Yan Y.J."/>
            <person name="Zhang B."/>
            <person name="An J."/>
            <person name="Wang J.J."/>
            <person name="Tian J."/>
            <person name="Jiang L."/>
            <person name="Chen Y.H."/>
            <person name="Huang S.X."/>
            <person name="Yin M."/>
            <person name="Zhang J."/>
            <person name="Gao A.L."/>
            <person name="Liu C.X."/>
            <person name="Zhu Z.X."/>
            <person name="Xiang W.S."/>
        </authorList>
    </citation>
    <scope>NUCLEOTIDE SEQUENCE [LARGE SCALE GENOMIC DNA]</scope>
    <source>
        <strain evidence="1 2">BCW-1</strain>
    </source>
</reference>
<dbReference type="PATRIC" id="fig|749414.3.peg.7847"/>
<evidence type="ECO:0000313" key="1">
    <source>
        <dbReference type="EMBL" id="ADI10754.1"/>
    </source>
</evidence>
<evidence type="ECO:0000313" key="2">
    <source>
        <dbReference type="Proteomes" id="UP000000377"/>
    </source>
</evidence>
<sequence>MDSRRTRTRGGQPPDAQRVAYHPSYLDAPVDGPETVPGRAFTWGGTLLKSLLSGLLKIGYAVDDIELAYEPTA</sequence>
<dbReference type="AlphaFoldDB" id="D7CB71"/>
<dbReference type="HOGENOM" id="CLU_2703126_0_0_11"/>
<name>D7CB71_STRBB</name>
<organism evidence="1 2">
    <name type="scientific">Streptomyces bingchenggensis (strain BCW-1)</name>
    <dbReference type="NCBI Taxonomy" id="749414"/>
    <lineage>
        <taxon>Bacteria</taxon>
        <taxon>Bacillati</taxon>
        <taxon>Actinomycetota</taxon>
        <taxon>Actinomycetes</taxon>
        <taxon>Kitasatosporales</taxon>
        <taxon>Streptomycetaceae</taxon>
        <taxon>Streptomyces</taxon>
    </lineage>
</organism>
<dbReference type="EMBL" id="CP002047">
    <property type="protein sequence ID" value="ADI10754.1"/>
    <property type="molecule type" value="Genomic_DNA"/>
</dbReference>
<dbReference type="RefSeq" id="WP_014180204.1">
    <property type="nucleotide sequence ID" value="NC_016582.1"/>
</dbReference>
<keyword evidence="2" id="KW-1185">Reference proteome</keyword>